<accession>A0A9P0MXK7</accession>
<evidence type="ECO:0000256" key="7">
    <source>
        <dbReference type="ARBA" id="ARBA00023002"/>
    </source>
</evidence>
<comment type="similarity">
    <text evidence="9">Belongs to the cytochrome b5 family.</text>
</comment>
<keyword evidence="7" id="KW-0560">Oxidoreductase</keyword>
<dbReference type="Proteomes" id="UP001152798">
    <property type="component" value="Chromosome 6"/>
</dbReference>
<dbReference type="OrthoDB" id="432299at2759"/>
<dbReference type="GO" id="GO:0006801">
    <property type="term" value="P:superoxide metabolic process"/>
    <property type="evidence" value="ECO:0007669"/>
    <property type="project" value="TreeGrafter"/>
</dbReference>
<dbReference type="GO" id="GO:0005783">
    <property type="term" value="C:endoplasmic reticulum"/>
    <property type="evidence" value="ECO:0007669"/>
    <property type="project" value="TreeGrafter"/>
</dbReference>
<dbReference type="FunFam" id="3.40.50.80:FF:000021">
    <property type="entry name" value="Cytochrome b5 reductase 4"/>
    <property type="match status" value="1"/>
</dbReference>
<evidence type="ECO:0000256" key="8">
    <source>
        <dbReference type="ARBA" id="ARBA00023004"/>
    </source>
</evidence>
<dbReference type="InterPro" id="IPR036400">
    <property type="entry name" value="Cyt_B5-like_heme/steroid_sf"/>
</dbReference>
<dbReference type="PROSITE" id="PS51384">
    <property type="entry name" value="FAD_FR"/>
    <property type="match status" value="1"/>
</dbReference>
<dbReference type="Gene3D" id="3.10.120.10">
    <property type="entry name" value="Cytochrome b5-like heme/steroid binding domain"/>
    <property type="match status" value="1"/>
</dbReference>
<dbReference type="AlphaFoldDB" id="A0A9P0MXK7"/>
<evidence type="ECO:0000259" key="10">
    <source>
        <dbReference type="PROSITE" id="PS50255"/>
    </source>
</evidence>
<evidence type="ECO:0000256" key="1">
    <source>
        <dbReference type="ARBA" id="ARBA00001974"/>
    </source>
</evidence>
<keyword evidence="8 9" id="KW-0408">Iron</keyword>
<dbReference type="InterPro" id="IPR017927">
    <property type="entry name" value="FAD-bd_FR_type"/>
</dbReference>
<dbReference type="SUPFAM" id="SSF63380">
    <property type="entry name" value="Riboflavin synthase domain-like"/>
    <property type="match status" value="1"/>
</dbReference>
<evidence type="ECO:0000256" key="2">
    <source>
        <dbReference type="ARBA" id="ARBA00006105"/>
    </source>
</evidence>
<dbReference type="PANTHER" id="PTHR46237">
    <property type="entry name" value="CYTOCHROME B5 REDUCTASE 4 FAMILY MEMBER"/>
    <property type="match status" value="1"/>
</dbReference>
<evidence type="ECO:0000313" key="12">
    <source>
        <dbReference type="EMBL" id="CAH1406122.1"/>
    </source>
</evidence>
<dbReference type="SMART" id="SM01117">
    <property type="entry name" value="Cyt-b5"/>
    <property type="match status" value="1"/>
</dbReference>
<dbReference type="PRINTS" id="PR00406">
    <property type="entry name" value="CYTB5RDTASE"/>
</dbReference>
<dbReference type="InterPro" id="IPR008333">
    <property type="entry name" value="Cbr1-like_FAD-bd_dom"/>
</dbReference>
<evidence type="ECO:0000256" key="3">
    <source>
        <dbReference type="ARBA" id="ARBA00022617"/>
    </source>
</evidence>
<dbReference type="InterPro" id="IPR018506">
    <property type="entry name" value="Cyt_B5_heme-BS"/>
</dbReference>
<proteinExistence type="inferred from homology"/>
<dbReference type="InterPro" id="IPR001199">
    <property type="entry name" value="Cyt_B5-like_heme/steroid-bd"/>
</dbReference>
<dbReference type="InterPro" id="IPR051872">
    <property type="entry name" value="Cytochrome_b5/Flavoprotein_Rdt"/>
</dbReference>
<dbReference type="InterPro" id="IPR039261">
    <property type="entry name" value="FNR_nucleotide-bd"/>
</dbReference>
<evidence type="ECO:0000259" key="11">
    <source>
        <dbReference type="PROSITE" id="PS51384"/>
    </source>
</evidence>
<dbReference type="Gene3D" id="3.40.50.80">
    <property type="entry name" value="Nucleotide-binding domain of ferredoxin-NADP reductase (FNR) module"/>
    <property type="match status" value="1"/>
</dbReference>
<dbReference type="SUPFAM" id="SSF55856">
    <property type="entry name" value="Cytochrome b5-like heme/steroid binding domain"/>
    <property type="match status" value="1"/>
</dbReference>
<dbReference type="GO" id="GO:0046872">
    <property type="term" value="F:metal ion binding"/>
    <property type="evidence" value="ECO:0007669"/>
    <property type="project" value="UniProtKB-UniRule"/>
</dbReference>
<reference evidence="12" key="1">
    <citation type="submission" date="2022-01" db="EMBL/GenBank/DDBJ databases">
        <authorList>
            <person name="King R."/>
        </authorList>
    </citation>
    <scope>NUCLEOTIDE SEQUENCE</scope>
</reference>
<feature type="domain" description="FAD-binding FR-type" evidence="11">
    <location>
        <begin position="241"/>
        <end position="345"/>
    </location>
</feature>
<dbReference type="Pfam" id="PF00970">
    <property type="entry name" value="FAD_binding_6"/>
    <property type="match status" value="1"/>
</dbReference>
<evidence type="ECO:0000256" key="5">
    <source>
        <dbReference type="ARBA" id="ARBA00022723"/>
    </source>
</evidence>
<dbReference type="SUPFAM" id="SSF52343">
    <property type="entry name" value="Ferredoxin reductase-like, C-terminal NADP-linked domain"/>
    <property type="match status" value="1"/>
</dbReference>
<dbReference type="CDD" id="cd06183">
    <property type="entry name" value="cyt_b5_reduct_like"/>
    <property type="match status" value="1"/>
</dbReference>
<organism evidence="12 13">
    <name type="scientific">Nezara viridula</name>
    <name type="common">Southern green stink bug</name>
    <name type="synonym">Cimex viridulus</name>
    <dbReference type="NCBI Taxonomy" id="85310"/>
    <lineage>
        <taxon>Eukaryota</taxon>
        <taxon>Metazoa</taxon>
        <taxon>Ecdysozoa</taxon>
        <taxon>Arthropoda</taxon>
        <taxon>Hexapoda</taxon>
        <taxon>Insecta</taxon>
        <taxon>Pterygota</taxon>
        <taxon>Neoptera</taxon>
        <taxon>Paraneoptera</taxon>
        <taxon>Hemiptera</taxon>
        <taxon>Heteroptera</taxon>
        <taxon>Panheteroptera</taxon>
        <taxon>Pentatomomorpha</taxon>
        <taxon>Pentatomoidea</taxon>
        <taxon>Pentatomidae</taxon>
        <taxon>Pentatominae</taxon>
        <taxon>Nezara</taxon>
    </lineage>
</organism>
<dbReference type="InterPro" id="IPR001433">
    <property type="entry name" value="OxRdtase_FAD/NAD-bd"/>
</dbReference>
<dbReference type="GO" id="GO:0004128">
    <property type="term" value="F:cytochrome-b5 reductase activity, acting on NAD(P)H"/>
    <property type="evidence" value="ECO:0007669"/>
    <property type="project" value="TreeGrafter"/>
</dbReference>
<dbReference type="InterPro" id="IPR001709">
    <property type="entry name" value="Flavoprot_Pyr_Nucl_cyt_Rdtase"/>
</dbReference>
<evidence type="ECO:0000256" key="6">
    <source>
        <dbReference type="ARBA" id="ARBA00022827"/>
    </source>
</evidence>
<keyword evidence="4" id="KW-0285">Flavoprotein</keyword>
<feature type="domain" description="Cytochrome b5 heme-binding" evidence="10">
    <location>
        <begin position="39"/>
        <end position="115"/>
    </location>
</feature>
<keyword evidence="3 9" id="KW-0349">Heme</keyword>
<gene>
    <name evidence="12" type="ORF">NEZAVI_LOCUS14133</name>
</gene>
<evidence type="ECO:0008006" key="14">
    <source>
        <dbReference type="Google" id="ProtNLM"/>
    </source>
</evidence>
<comment type="similarity">
    <text evidence="2">Belongs to the flavoprotein pyridine nucleotide cytochrome reductase family.</text>
</comment>
<dbReference type="EMBL" id="OV725082">
    <property type="protein sequence ID" value="CAH1406122.1"/>
    <property type="molecule type" value="Genomic_DNA"/>
</dbReference>
<dbReference type="PROSITE" id="PS50255">
    <property type="entry name" value="CYTOCHROME_B5_2"/>
    <property type="match status" value="1"/>
</dbReference>
<evidence type="ECO:0000256" key="4">
    <source>
        <dbReference type="ARBA" id="ARBA00022630"/>
    </source>
</evidence>
<keyword evidence="5 9" id="KW-0479">Metal-binding</keyword>
<keyword evidence="13" id="KW-1185">Reference proteome</keyword>
<dbReference type="GO" id="GO:0020037">
    <property type="term" value="F:heme binding"/>
    <property type="evidence" value="ECO:0007669"/>
    <property type="project" value="UniProtKB-UniRule"/>
</dbReference>
<dbReference type="FunFam" id="3.10.120.10:FF:000001">
    <property type="entry name" value="Cytochrome b5 reductase 4"/>
    <property type="match status" value="1"/>
</dbReference>
<evidence type="ECO:0000256" key="9">
    <source>
        <dbReference type="RuleBase" id="RU362121"/>
    </source>
</evidence>
<dbReference type="InterPro" id="IPR017938">
    <property type="entry name" value="Riboflavin_synthase-like_b-brl"/>
</dbReference>
<evidence type="ECO:0000313" key="13">
    <source>
        <dbReference type="Proteomes" id="UP001152798"/>
    </source>
</evidence>
<comment type="cofactor">
    <cofactor evidence="1">
        <name>FAD</name>
        <dbReference type="ChEBI" id="CHEBI:57692"/>
    </cofactor>
</comment>
<sequence>MSATGNPRNKVALKPGHSLMDWIRLGNSGEDLAGTGGAILQVTKEQLAQHSTEKDAWLCIRGNVYNITRYMDFHPGGAEELMKGAGIDATNLFNKVHPWVNFESILKKCLVGRLTSAVDENIFEIPSSSKKDKIIREQKVSNSLPIVFDGPKVDWYQQQNFITMVVYLKELPKKVIISNEEPTELWIWLNDKCVGFSLMQSIVWPPLLTVTDSKIEAKYTKEKPDLWDDPSYIPDDFKEALTTIPMIIDRIEHVNHNVFLIGLSNSKRIAFHVPIGYHIPVKANINGTSLERNYTPVCGLDKKLSSDVNLLIKYYPDGVFSSWITSRKVGATVMIGHPVGNFSVGFLMKATHIILISAGTGFTPMTRLVDWALARRNKVLEVKLIFFNKAVKDIIWKSELQTLVSNNQRFRVEHVLSEPDSSWKKTSGWITPQLLHSYIPEFSDEDPLRSFFICVCGPISFTQLTERYLQDMGYPHENYFCFRG</sequence>
<keyword evidence="6" id="KW-0274">FAD</keyword>
<protein>
    <recommendedName>
        <fullName evidence="14">Cytochrome-b5 reductase</fullName>
    </recommendedName>
</protein>
<dbReference type="PRINTS" id="PR00371">
    <property type="entry name" value="FPNCR"/>
</dbReference>
<dbReference type="PANTHER" id="PTHR46237:SF1">
    <property type="entry name" value="CYTOCHROME B5 REDUCTASE 4"/>
    <property type="match status" value="1"/>
</dbReference>
<dbReference type="Pfam" id="PF00173">
    <property type="entry name" value="Cyt-b5"/>
    <property type="match status" value="1"/>
</dbReference>
<name>A0A9P0MXK7_NEZVI</name>
<dbReference type="Gene3D" id="2.40.30.10">
    <property type="entry name" value="Translation factors"/>
    <property type="match status" value="1"/>
</dbReference>
<dbReference type="Pfam" id="PF00175">
    <property type="entry name" value="NAD_binding_1"/>
    <property type="match status" value="1"/>
</dbReference>
<dbReference type="PROSITE" id="PS00191">
    <property type="entry name" value="CYTOCHROME_B5_1"/>
    <property type="match status" value="1"/>
</dbReference>